<feature type="non-terminal residue" evidence="2">
    <location>
        <position position="1"/>
    </location>
</feature>
<name>A0ABP0E5H0_9PEZI</name>
<evidence type="ECO:0000313" key="2">
    <source>
        <dbReference type="EMBL" id="CAK7275662.1"/>
    </source>
</evidence>
<feature type="region of interest" description="Disordered" evidence="1">
    <location>
        <begin position="52"/>
        <end position="74"/>
    </location>
</feature>
<gene>
    <name evidence="2" type="ORF">SEPCBS119000_006787</name>
</gene>
<comment type="caution">
    <text evidence="2">The sequence shown here is derived from an EMBL/GenBank/DDBJ whole genome shotgun (WGS) entry which is preliminary data.</text>
</comment>
<protein>
    <submittedName>
        <fullName evidence="2">Uncharacterized protein</fullName>
    </submittedName>
</protein>
<feature type="compositionally biased region" description="Basic residues" evidence="1">
    <location>
        <begin position="52"/>
        <end position="62"/>
    </location>
</feature>
<evidence type="ECO:0000313" key="3">
    <source>
        <dbReference type="Proteomes" id="UP001642502"/>
    </source>
</evidence>
<feature type="region of interest" description="Disordered" evidence="1">
    <location>
        <begin position="96"/>
        <end position="133"/>
    </location>
</feature>
<evidence type="ECO:0000256" key="1">
    <source>
        <dbReference type="SAM" id="MobiDB-lite"/>
    </source>
</evidence>
<accession>A0ABP0E5H0</accession>
<reference evidence="2 3" key="1">
    <citation type="submission" date="2024-01" db="EMBL/GenBank/DDBJ databases">
        <authorList>
            <person name="Allen C."/>
            <person name="Tagirdzhanova G."/>
        </authorList>
    </citation>
    <scope>NUCLEOTIDE SEQUENCE [LARGE SCALE GENOMIC DNA]</scope>
    <source>
        <strain evidence="2 3">CBS 119000</strain>
    </source>
</reference>
<organism evidence="2 3">
    <name type="scientific">Sporothrix epigloea</name>
    <dbReference type="NCBI Taxonomy" id="1892477"/>
    <lineage>
        <taxon>Eukaryota</taxon>
        <taxon>Fungi</taxon>
        <taxon>Dikarya</taxon>
        <taxon>Ascomycota</taxon>
        <taxon>Pezizomycotina</taxon>
        <taxon>Sordariomycetes</taxon>
        <taxon>Sordariomycetidae</taxon>
        <taxon>Ophiostomatales</taxon>
        <taxon>Ophiostomataceae</taxon>
        <taxon>Sporothrix</taxon>
    </lineage>
</organism>
<sequence>IAGAAHNARPLSFPVPMDLQFTQLPPPSFSASTRTPDATDDDYTLVTGRKRRAVATPRKGRPPKAVQEAKRQPQNDVMAMDLTPDANSIEKFLEKTNASAVPPTAEATAEQPQGATEIPISRDTTHTPTQLSC</sequence>
<proteinExistence type="predicted"/>
<keyword evidence="3" id="KW-1185">Reference proteome</keyword>
<dbReference type="EMBL" id="CAWUON010000426">
    <property type="protein sequence ID" value="CAK7275662.1"/>
    <property type="molecule type" value="Genomic_DNA"/>
</dbReference>
<dbReference type="Proteomes" id="UP001642502">
    <property type="component" value="Unassembled WGS sequence"/>
</dbReference>